<evidence type="ECO:0008006" key="3">
    <source>
        <dbReference type="Google" id="ProtNLM"/>
    </source>
</evidence>
<dbReference type="SUPFAM" id="SSF53335">
    <property type="entry name" value="S-adenosyl-L-methionine-dependent methyltransferases"/>
    <property type="match status" value="1"/>
</dbReference>
<dbReference type="AlphaFoldDB" id="A0A9W6RE61"/>
<name>A0A9W6RE61_9ACTN</name>
<sequence length="220" mass="23678">MLRIAQAKPGAGRVRFTVADLRRLPDLGEFDVAVALGEPFDYLRNEEELGSALRGAANLLAPGGLLVFDINTRGLPFVVLLRPSHGVAPSQVMFVLIGGVIAERRSRGALLAVTDLLNFAAYATMAAMFLAGHVSILALAILAALSRLATLSLGSMEKAHTRAAPGWRDLRTDGVSSVPVNGFGSSCCNTLWSWRRRTPPLSYWASSRHSATWAGRRRGR</sequence>
<dbReference type="RefSeq" id="WP_285619820.1">
    <property type="nucleotide sequence ID" value="NZ_BSTJ01000002.1"/>
</dbReference>
<dbReference type="Gene3D" id="3.40.50.150">
    <property type="entry name" value="Vaccinia Virus protein VP39"/>
    <property type="match status" value="1"/>
</dbReference>
<dbReference type="Proteomes" id="UP001165135">
    <property type="component" value="Unassembled WGS sequence"/>
</dbReference>
<reference evidence="1" key="1">
    <citation type="submission" date="2023-03" db="EMBL/GenBank/DDBJ databases">
        <title>Actinoallomurus iriomotensis NBRC 103681.</title>
        <authorList>
            <person name="Ichikawa N."/>
            <person name="Sato H."/>
            <person name="Tonouchi N."/>
        </authorList>
    </citation>
    <scope>NUCLEOTIDE SEQUENCE</scope>
    <source>
        <strain evidence="1">NBRC 103681</strain>
    </source>
</reference>
<protein>
    <recommendedName>
        <fullName evidence="3">Methyltransferase domain-containing protein</fullName>
    </recommendedName>
</protein>
<gene>
    <name evidence="1" type="ORF">Airi01_024000</name>
</gene>
<proteinExistence type="predicted"/>
<organism evidence="1 2">
    <name type="scientific">Actinoallomurus iriomotensis</name>
    <dbReference type="NCBI Taxonomy" id="478107"/>
    <lineage>
        <taxon>Bacteria</taxon>
        <taxon>Bacillati</taxon>
        <taxon>Actinomycetota</taxon>
        <taxon>Actinomycetes</taxon>
        <taxon>Streptosporangiales</taxon>
        <taxon>Thermomonosporaceae</taxon>
        <taxon>Actinoallomurus</taxon>
    </lineage>
</organism>
<evidence type="ECO:0000313" key="1">
    <source>
        <dbReference type="EMBL" id="GLY74133.1"/>
    </source>
</evidence>
<dbReference type="EMBL" id="BSTJ01000002">
    <property type="protein sequence ID" value="GLY74133.1"/>
    <property type="molecule type" value="Genomic_DNA"/>
</dbReference>
<evidence type="ECO:0000313" key="2">
    <source>
        <dbReference type="Proteomes" id="UP001165135"/>
    </source>
</evidence>
<dbReference type="InterPro" id="IPR029063">
    <property type="entry name" value="SAM-dependent_MTases_sf"/>
</dbReference>
<dbReference type="CDD" id="cd02440">
    <property type="entry name" value="AdoMet_MTases"/>
    <property type="match status" value="1"/>
</dbReference>
<comment type="caution">
    <text evidence="1">The sequence shown here is derived from an EMBL/GenBank/DDBJ whole genome shotgun (WGS) entry which is preliminary data.</text>
</comment>
<accession>A0A9W6RE61</accession>